<sequence>MHLLVEALVEVQERWWGDIISGGVALRHVVVWTGVLALAVSMASFAPKATFVWALLSAMVEETGGRAWLAWCRCHSTATGTSCASWLF</sequence>
<reference evidence="1 2" key="1">
    <citation type="submission" date="2019-11" db="EMBL/GenBank/DDBJ databases">
        <title>Whole genome sequence of Oryza granulata.</title>
        <authorList>
            <person name="Li W."/>
        </authorList>
    </citation>
    <scope>NUCLEOTIDE SEQUENCE [LARGE SCALE GENOMIC DNA]</scope>
    <source>
        <strain evidence="2">cv. Menghai</strain>
        <tissue evidence="1">Leaf</tissue>
    </source>
</reference>
<dbReference type="Proteomes" id="UP000479710">
    <property type="component" value="Unassembled WGS sequence"/>
</dbReference>
<name>A0A6G1FA34_9ORYZ</name>
<gene>
    <name evidence="1" type="ORF">E2562_019202</name>
</gene>
<dbReference type="AlphaFoldDB" id="A0A6G1FA34"/>
<dbReference type="EMBL" id="SPHZ02000001">
    <property type="protein sequence ID" value="KAF0933724.1"/>
    <property type="molecule type" value="Genomic_DNA"/>
</dbReference>
<accession>A0A6G1FA34</accession>
<evidence type="ECO:0000313" key="2">
    <source>
        <dbReference type="Proteomes" id="UP000479710"/>
    </source>
</evidence>
<organism evidence="1 2">
    <name type="scientific">Oryza meyeriana var. granulata</name>
    <dbReference type="NCBI Taxonomy" id="110450"/>
    <lineage>
        <taxon>Eukaryota</taxon>
        <taxon>Viridiplantae</taxon>
        <taxon>Streptophyta</taxon>
        <taxon>Embryophyta</taxon>
        <taxon>Tracheophyta</taxon>
        <taxon>Spermatophyta</taxon>
        <taxon>Magnoliopsida</taxon>
        <taxon>Liliopsida</taxon>
        <taxon>Poales</taxon>
        <taxon>Poaceae</taxon>
        <taxon>BOP clade</taxon>
        <taxon>Oryzoideae</taxon>
        <taxon>Oryzeae</taxon>
        <taxon>Oryzinae</taxon>
        <taxon>Oryza</taxon>
        <taxon>Oryza meyeriana</taxon>
    </lineage>
</organism>
<comment type="caution">
    <text evidence="1">The sequence shown here is derived from an EMBL/GenBank/DDBJ whole genome shotgun (WGS) entry which is preliminary data.</text>
</comment>
<evidence type="ECO:0000313" key="1">
    <source>
        <dbReference type="EMBL" id="KAF0933724.1"/>
    </source>
</evidence>
<keyword evidence="2" id="KW-1185">Reference proteome</keyword>
<protein>
    <submittedName>
        <fullName evidence="1">Uncharacterized protein</fullName>
    </submittedName>
</protein>
<proteinExistence type="predicted"/>